<comment type="caution">
    <text evidence="1">The sequence shown here is derived from an EMBL/GenBank/DDBJ whole genome shotgun (WGS) entry which is preliminary data.</text>
</comment>
<keyword evidence="2" id="KW-1185">Reference proteome</keyword>
<dbReference type="RefSeq" id="WP_166400633.1">
    <property type="nucleotide sequence ID" value="NZ_JAANAS010000062.1"/>
</dbReference>
<proteinExistence type="predicted"/>
<name>A0A967ADN5_9FLAO</name>
<sequence length="136" mass="15996">MSTQPLTPFKAYFELNVQSELKEIFNNPEEVSFEERLSKFSDNIGNIDIEKLVKHFHLRFNFNELYKPLYFNYQKITDVNPSNMTISNENFKLSFTIRSYEVEVIQIDGDKITFVGSGNEVKNIMLDEDIKLIKAR</sequence>
<gene>
    <name evidence="1" type="ORF">G7034_08960</name>
</gene>
<organism evidence="1 2">
    <name type="scientific">Psychroflexus maritimus</name>
    <dbReference type="NCBI Taxonomy" id="2714865"/>
    <lineage>
        <taxon>Bacteria</taxon>
        <taxon>Pseudomonadati</taxon>
        <taxon>Bacteroidota</taxon>
        <taxon>Flavobacteriia</taxon>
        <taxon>Flavobacteriales</taxon>
        <taxon>Flavobacteriaceae</taxon>
        <taxon>Psychroflexus</taxon>
    </lineage>
</organism>
<dbReference type="Proteomes" id="UP000643701">
    <property type="component" value="Unassembled WGS sequence"/>
</dbReference>
<reference evidence="1" key="1">
    <citation type="submission" date="2020-03" db="EMBL/GenBank/DDBJ databases">
        <title>Psychroflexus Maritimus sp. nov., isolate from marine sediment.</title>
        <authorList>
            <person name="Zhong Y.-L."/>
        </authorList>
    </citation>
    <scope>NUCLEOTIDE SEQUENCE</scope>
    <source>
        <strain evidence="1">C1</strain>
    </source>
</reference>
<evidence type="ECO:0000313" key="1">
    <source>
        <dbReference type="EMBL" id="NGZ90384.1"/>
    </source>
</evidence>
<dbReference type="AlphaFoldDB" id="A0A967ADN5"/>
<accession>A0A967ADN5</accession>
<dbReference type="EMBL" id="JAANAS010000062">
    <property type="protein sequence ID" value="NGZ90384.1"/>
    <property type="molecule type" value="Genomic_DNA"/>
</dbReference>
<evidence type="ECO:0000313" key="2">
    <source>
        <dbReference type="Proteomes" id="UP000643701"/>
    </source>
</evidence>
<protein>
    <submittedName>
        <fullName evidence="1">Uncharacterized protein</fullName>
    </submittedName>
</protein>